<dbReference type="RefSeq" id="WP_146850250.1">
    <property type="nucleotide sequence ID" value="NZ_BKAG01000011.1"/>
</dbReference>
<dbReference type="InterPro" id="IPR054209">
    <property type="entry name" value="DUF6916"/>
</dbReference>
<protein>
    <recommendedName>
        <fullName evidence="1">DUF6916 domain-containing protein</fullName>
    </recommendedName>
</protein>
<dbReference type="Proteomes" id="UP000321577">
    <property type="component" value="Unassembled WGS sequence"/>
</dbReference>
<dbReference type="OrthoDB" id="70346at2"/>
<evidence type="ECO:0000313" key="2">
    <source>
        <dbReference type="EMBL" id="GEP42657.1"/>
    </source>
</evidence>
<comment type="caution">
    <text evidence="2">The sequence shown here is derived from an EMBL/GenBank/DDBJ whole genome shotgun (WGS) entry which is preliminary data.</text>
</comment>
<name>A0A512M7E5_9BACT</name>
<feature type="domain" description="DUF6916" evidence="1">
    <location>
        <begin position="10"/>
        <end position="98"/>
    </location>
</feature>
<sequence length="99" mass="10723">MIDLATLESSVFTPLVGQSMIIRSGDKSATLEVVDVSIHHHKFPGSTREGFTISFRGQQGLRIPQAIYSLEHPGVGVMDVFITQTGDGPKGSEFESVFT</sequence>
<accession>A0A512M7E5</accession>
<dbReference type="AlphaFoldDB" id="A0A512M7E5"/>
<organism evidence="2 3">
    <name type="scientific">Brevifollis gellanilyticus</name>
    <dbReference type="NCBI Taxonomy" id="748831"/>
    <lineage>
        <taxon>Bacteria</taxon>
        <taxon>Pseudomonadati</taxon>
        <taxon>Verrucomicrobiota</taxon>
        <taxon>Verrucomicrobiia</taxon>
        <taxon>Verrucomicrobiales</taxon>
        <taxon>Verrucomicrobiaceae</taxon>
    </lineage>
</organism>
<dbReference type="Pfam" id="PF21880">
    <property type="entry name" value="DUF6916"/>
    <property type="match status" value="1"/>
</dbReference>
<keyword evidence="3" id="KW-1185">Reference proteome</keyword>
<gene>
    <name evidence="2" type="ORF">BGE01nite_19480</name>
</gene>
<evidence type="ECO:0000313" key="3">
    <source>
        <dbReference type="Proteomes" id="UP000321577"/>
    </source>
</evidence>
<proteinExistence type="predicted"/>
<evidence type="ECO:0000259" key="1">
    <source>
        <dbReference type="Pfam" id="PF21880"/>
    </source>
</evidence>
<reference evidence="2 3" key="1">
    <citation type="submission" date="2019-07" db="EMBL/GenBank/DDBJ databases">
        <title>Whole genome shotgun sequence of Brevifollis gellanilyticus NBRC 108608.</title>
        <authorList>
            <person name="Hosoyama A."/>
            <person name="Uohara A."/>
            <person name="Ohji S."/>
            <person name="Ichikawa N."/>
        </authorList>
    </citation>
    <scope>NUCLEOTIDE SEQUENCE [LARGE SCALE GENOMIC DNA]</scope>
    <source>
        <strain evidence="2 3">NBRC 108608</strain>
    </source>
</reference>
<dbReference type="EMBL" id="BKAG01000011">
    <property type="protein sequence ID" value="GEP42657.1"/>
    <property type="molecule type" value="Genomic_DNA"/>
</dbReference>